<accession>A0A917E6I3</accession>
<dbReference type="GO" id="GO:0008972">
    <property type="term" value="F:phosphomethylpyrimidine kinase activity"/>
    <property type="evidence" value="ECO:0007669"/>
    <property type="project" value="InterPro"/>
</dbReference>
<evidence type="ECO:0000256" key="1">
    <source>
        <dbReference type="ARBA" id="ARBA00004948"/>
    </source>
</evidence>
<dbReference type="InterPro" id="IPR013749">
    <property type="entry name" value="PM/HMP-P_kinase-1"/>
</dbReference>
<evidence type="ECO:0000256" key="2">
    <source>
        <dbReference type="ARBA" id="ARBA00012135"/>
    </source>
</evidence>
<keyword evidence="9" id="KW-1185">Reference proteome</keyword>
<dbReference type="InterPro" id="IPR029056">
    <property type="entry name" value="Ribokinase-like"/>
</dbReference>
<dbReference type="GO" id="GO:0008902">
    <property type="term" value="F:hydroxymethylpyrimidine kinase activity"/>
    <property type="evidence" value="ECO:0007669"/>
    <property type="project" value="UniProtKB-EC"/>
</dbReference>
<dbReference type="Gene3D" id="3.40.1190.20">
    <property type="match status" value="1"/>
</dbReference>
<dbReference type="Proteomes" id="UP000635071">
    <property type="component" value="Unassembled WGS sequence"/>
</dbReference>
<comment type="caution">
    <text evidence="8">The sequence shown here is derived from an EMBL/GenBank/DDBJ whole genome shotgun (WGS) entry which is preliminary data.</text>
</comment>
<reference evidence="8" key="1">
    <citation type="journal article" date="2014" name="Int. J. Syst. Evol. Microbiol.">
        <title>Complete genome sequence of Corynebacterium casei LMG S-19264T (=DSM 44701T), isolated from a smear-ripened cheese.</title>
        <authorList>
            <consortium name="US DOE Joint Genome Institute (JGI-PGF)"/>
            <person name="Walter F."/>
            <person name="Albersmeier A."/>
            <person name="Kalinowski J."/>
            <person name="Ruckert C."/>
        </authorList>
    </citation>
    <scope>NUCLEOTIDE SEQUENCE</scope>
    <source>
        <strain evidence="8">CGMCC 1.15519</strain>
    </source>
</reference>
<evidence type="ECO:0000313" key="8">
    <source>
        <dbReference type="EMBL" id="GGE04338.1"/>
    </source>
</evidence>
<dbReference type="CDD" id="cd01169">
    <property type="entry name" value="HMPP_kinase"/>
    <property type="match status" value="1"/>
</dbReference>
<dbReference type="PANTHER" id="PTHR20858:SF17">
    <property type="entry name" value="HYDROXYMETHYLPYRIMIDINE_PHOSPHOMETHYLPYRIMIDINE KINASE THI20-RELATED"/>
    <property type="match status" value="1"/>
</dbReference>
<dbReference type="InterPro" id="IPR004399">
    <property type="entry name" value="HMP/HMP-P_kinase_dom"/>
</dbReference>
<name>A0A917E6I3_9SPHN</name>
<evidence type="ECO:0000256" key="3">
    <source>
        <dbReference type="ARBA" id="ARBA00022679"/>
    </source>
</evidence>
<dbReference type="NCBIfam" id="TIGR00097">
    <property type="entry name" value="HMP-P_kinase"/>
    <property type="match status" value="1"/>
</dbReference>
<dbReference type="SUPFAM" id="SSF53613">
    <property type="entry name" value="Ribokinase-like"/>
    <property type="match status" value="1"/>
</dbReference>
<keyword evidence="5 8" id="KW-0418">Kinase</keyword>
<dbReference type="PANTHER" id="PTHR20858">
    <property type="entry name" value="PHOSPHOMETHYLPYRIMIDINE KINASE"/>
    <property type="match status" value="1"/>
</dbReference>
<gene>
    <name evidence="8" type="ORF">GCM10011529_08370</name>
</gene>
<protein>
    <recommendedName>
        <fullName evidence="2">hydroxymethylpyrimidine kinase</fullName>
        <ecNumber evidence="2">2.7.1.49</ecNumber>
    </recommendedName>
</protein>
<dbReference type="EMBL" id="BMJM01000002">
    <property type="protein sequence ID" value="GGE04338.1"/>
    <property type="molecule type" value="Genomic_DNA"/>
</dbReference>
<dbReference type="Pfam" id="PF08543">
    <property type="entry name" value="Phos_pyr_kin"/>
    <property type="match status" value="1"/>
</dbReference>
<dbReference type="FunFam" id="3.40.1190.20:FF:000003">
    <property type="entry name" value="Phosphomethylpyrimidine kinase ThiD"/>
    <property type="match status" value="1"/>
</dbReference>
<comment type="pathway">
    <text evidence="1">Cofactor biosynthesis; thiamine diphosphate biosynthesis.</text>
</comment>
<feature type="domain" description="Pyridoxamine kinase/Phosphomethylpyrimidine kinase" evidence="7">
    <location>
        <begin position="11"/>
        <end position="253"/>
    </location>
</feature>
<reference evidence="8" key="2">
    <citation type="submission" date="2020-09" db="EMBL/GenBank/DDBJ databases">
        <authorList>
            <person name="Sun Q."/>
            <person name="Zhou Y."/>
        </authorList>
    </citation>
    <scope>NUCLEOTIDE SEQUENCE</scope>
    <source>
        <strain evidence="8">CGMCC 1.15519</strain>
    </source>
</reference>
<evidence type="ECO:0000313" key="9">
    <source>
        <dbReference type="Proteomes" id="UP000635071"/>
    </source>
</evidence>
<dbReference type="GO" id="GO:0009228">
    <property type="term" value="P:thiamine biosynthetic process"/>
    <property type="evidence" value="ECO:0007669"/>
    <property type="project" value="InterPro"/>
</dbReference>
<dbReference type="GO" id="GO:0005829">
    <property type="term" value="C:cytosol"/>
    <property type="evidence" value="ECO:0007669"/>
    <property type="project" value="TreeGrafter"/>
</dbReference>
<dbReference type="GO" id="GO:0005524">
    <property type="term" value="F:ATP binding"/>
    <property type="evidence" value="ECO:0007669"/>
    <property type="project" value="UniProtKB-KW"/>
</dbReference>
<evidence type="ECO:0000259" key="7">
    <source>
        <dbReference type="Pfam" id="PF08543"/>
    </source>
</evidence>
<evidence type="ECO:0000256" key="5">
    <source>
        <dbReference type="ARBA" id="ARBA00022777"/>
    </source>
</evidence>
<sequence length="258" mass="25931">MARVLIIAGSDSGGGAGIQADIKTITCLGGYAMTAVTAVTVQNTLGVTGIHAVPAEIVAAQMRACIEDIGIDVVKIGMIGSAETVRAVAGVLAEVRVPIVLDPVMVAKGGANLLEDDAIAALIECLLPLAAVVTPNTPELMALAGTEIEDVADALLAAQELLLQGPGAVLAKGGHLEGDVITDWLVTRGGHVAFTGPRVVTRHTHGTGCTLASALACGLGQGMTLEEAVVRARAFVMQAIARAPGLGGGHGPLGFFPL</sequence>
<evidence type="ECO:0000256" key="4">
    <source>
        <dbReference type="ARBA" id="ARBA00022741"/>
    </source>
</evidence>
<proteinExistence type="predicted"/>
<dbReference type="AlphaFoldDB" id="A0A917E6I3"/>
<keyword evidence="6" id="KW-0067">ATP-binding</keyword>
<organism evidence="8 9">
    <name type="scientific">Sandarakinorhabdus glacialis</name>
    <dbReference type="NCBI Taxonomy" id="1614636"/>
    <lineage>
        <taxon>Bacteria</taxon>
        <taxon>Pseudomonadati</taxon>
        <taxon>Pseudomonadota</taxon>
        <taxon>Alphaproteobacteria</taxon>
        <taxon>Sphingomonadales</taxon>
        <taxon>Sphingosinicellaceae</taxon>
        <taxon>Sandarakinorhabdus</taxon>
    </lineage>
</organism>
<evidence type="ECO:0000256" key="6">
    <source>
        <dbReference type="ARBA" id="ARBA00022840"/>
    </source>
</evidence>
<keyword evidence="4" id="KW-0547">Nucleotide-binding</keyword>
<keyword evidence="3" id="KW-0808">Transferase</keyword>
<dbReference type="EC" id="2.7.1.49" evidence="2"/>